<evidence type="ECO:0000256" key="1">
    <source>
        <dbReference type="ARBA" id="ARBA00008580"/>
    </source>
</evidence>
<keyword evidence="2" id="KW-1277">Toxin-antitoxin system</keyword>
<organism evidence="3 4">
    <name type="scientific">Tistlia consotensis USBA 355</name>
    <dbReference type="NCBI Taxonomy" id="560819"/>
    <lineage>
        <taxon>Bacteria</taxon>
        <taxon>Pseudomonadati</taxon>
        <taxon>Pseudomonadota</taxon>
        <taxon>Alphaproteobacteria</taxon>
        <taxon>Rhodospirillales</taxon>
        <taxon>Rhodovibrionaceae</taxon>
        <taxon>Tistlia</taxon>
    </lineage>
</organism>
<dbReference type="Proteomes" id="UP000192917">
    <property type="component" value="Unassembled WGS sequence"/>
</dbReference>
<dbReference type="Gene3D" id="6.10.10.120">
    <property type="entry name" value="Antitoxin ParD1-like"/>
    <property type="match status" value="1"/>
</dbReference>
<sequence length="95" mass="10703">MSAVEKRSVSLSSELAAAVDEAVASGAYGNASEVIRDALRQWKERRELLGFTVEELRLLWQQGIDSGPSRFRDLDELKAEGRRRLAEQRAEQDRA</sequence>
<dbReference type="AlphaFoldDB" id="A0A1Y6CBP6"/>
<dbReference type="SUPFAM" id="SSF47598">
    <property type="entry name" value="Ribbon-helix-helix"/>
    <property type="match status" value="1"/>
</dbReference>
<dbReference type="PANTHER" id="PTHR36582">
    <property type="entry name" value="ANTITOXIN PARD"/>
    <property type="match status" value="1"/>
</dbReference>
<reference evidence="3 4" key="1">
    <citation type="submission" date="2017-04" db="EMBL/GenBank/DDBJ databases">
        <authorList>
            <person name="Afonso C.L."/>
            <person name="Miller P.J."/>
            <person name="Scott M.A."/>
            <person name="Spackman E."/>
            <person name="Goraichik I."/>
            <person name="Dimitrov K.M."/>
            <person name="Suarez D.L."/>
            <person name="Swayne D.E."/>
        </authorList>
    </citation>
    <scope>NUCLEOTIDE SEQUENCE [LARGE SCALE GENOMIC DNA]</scope>
    <source>
        <strain evidence="3 4">USBA 355</strain>
    </source>
</reference>
<comment type="similarity">
    <text evidence="1">Belongs to the ParD antitoxin family.</text>
</comment>
<name>A0A1Y6CBP6_9PROT</name>
<dbReference type="CDD" id="cd22231">
    <property type="entry name" value="RHH_NikR_HicB-like"/>
    <property type="match status" value="1"/>
</dbReference>
<keyword evidence="4" id="KW-1185">Reference proteome</keyword>
<dbReference type="STRING" id="560819.SAMN05428998_116107"/>
<dbReference type="InterPro" id="IPR038296">
    <property type="entry name" value="ParD_sf"/>
</dbReference>
<protein>
    <submittedName>
        <fullName evidence="3">Antitoxin ParD1/3/4</fullName>
    </submittedName>
</protein>
<dbReference type="EMBL" id="FWZX01000016">
    <property type="protein sequence ID" value="SMF46529.1"/>
    <property type="molecule type" value="Genomic_DNA"/>
</dbReference>
<evidence type="ECO:0000256" key="2">
    <source>
        <dbReference type="ARBA" id="ARBA00022649"/>
    </source>
</evidence>
<dbReference type="InterPro" id="IPR010985">
    <property type="entry name" value="Ribbon_hlx_hlx"/>
</dbReference>
<dbReference type="InterPro" id="IPR022789">
    <property type="entry name" value="ParD"/>
</dbReference>
<evidence type="ECO:0000313" key="4">
    <source>
        <dbReference type="Proteomes" id="UP000192917"/>
    </source>
</evidence>
<dbReference type="PANTHER" id="PTHR36582:SF2">
    <property type="entry name" value="ANTITOXIN PARD"/>
    <property type="match status" value="1"/>
</dbReference>
<dbReference type="NCBIfam" id="TIGR02606">
    <property type="entry name" value="antidote_CC2985"/>
    <property type="match status" value="1"/>
</dbReference>
<accession>A0A1Y6CBP6</accession>
<evidence type="ECO:0000313" key="3">
    <source>
        <dbReference type="EMBL" id="SMF46529.1"/>
    </source>
</evidence>
<gene>
    <name evidence="3" type="ORF">SAMN05428998_116107</name>
</gene>
<proteinExistence type="inferred from homology"/>
<dbReference type="RefSeq" id="WP_085124205.1">
    <property type="nucleotide sequence ID" value="NZ_FWZX01000016.1"/>
</dbReference>
<dbReference type="GO" id="GO:0006355">
    <property type="term" value="P:regulation of DNA-templated transcription"/>
    <property type="evidence" value="ECO:0007669"/>
    <property type="project" value="InterPro"/>
</dbReference>
<dbReference type="Pfam" id="PF03693">
    <property type="entry name" value="ParD_antitoxin"/>
    <property type="match status" value="1"/>
</dbReference>